<dbReference type="Proteomes" id="UP001434883">
    <property type="component" value="Unassembled WGS sequence"/>
</dbReference>
<organism evidence="1 2">
    <name type="scientific">Xenoophorus captivus</name>
    <dbReference type="NCBI Taxonomy" id="1517983"/>
    <lineage>
        <taxon>Eukaryota</taxon>
        <taxon>Metazoa</taxon>
        <taxon>Chordata</taxon>
        <taxon>Craniata</taxon>
        <taxon>Vertebrata</taxon>
        <taxon>Euteleostomi</taxon>
        <taxon>Actinopterygii</taxon>
        <taxon>Neopterygii</taxon>
        <taxon>Teleostei</taxon>
        <taxon>Neoteleostei</taxon>
        <taxon>Acanthomorphata</taxon>
        <taxon>Ovalentaria</taxon>
        <taxon>Atherinomorphae</taxon>
        <taxon>Cyprinodontiformes</taxon>
        <taxon>Goodeidae</taxon>
        <taxon>Xenoophorus</taxon>
    </lineage>
</organism>
<evidence type="ECO:0000313" key="2">
    <source>
        <dbReference type="Proteomes" id="UP001434883"/>
    </source>
</evidence>
<sequence length="112" mass="12888">MLTFDIINKQASDYFFYHLTLTSHFKQYSFTGPHVLHLLSLFEDASPHFKPPKKPLVSRTPTSLRSTICNLTPFRCTKPQAAQVYQHDLHSFVQLLTPYAKQPQLKNALSPN</sequence>
<gene>
    <name evidence="1" type="ORF">XENOCAPTIV_019560</name>
</gene>
<name>A0ABV0RIB8_9TELE</name>
<protein>
    <submittedName>
        <fullName evidence="1">Uncharacterized protein</fullName>
    </submittedName>
</protein>
<evidence type="ECO:0000313" key="1">
    <source>
        <dbReference type="EMBL" id="MEQ2207845.1"/>
    </source>
</evidence>
<keyword evidence="2" id="KW-1185">Reference proteome</keyword>
<dbReference type="EMBL" id="JAHRIN010046162">
    <property type="protein sequence ID" value="MEQ2207845.1"/>
    <property type="molecule type" value="Genomic_DNA"/>
</dbReference>
<proteinExistence type="predicted"/>
<reference evidence="1 2" key="1">
    <citation type="submission" date="2021-06" db="EMBL/GenBank/DDBJ databases">
        <authorList>
            <person name="Palmer J.M."/>
        </authorList>
    </citation>
    <scope>NUCLEOTIDE SEQUENCE [LARGE SCALE GENOMIC DNA]</scope>
    <source>
        <strain evidence="1 2">XC_2019</strain>
        <tissue evidence="1">Muscle</tissue>
    </source>
</reference>
<accession>A0ABV0RIB8</accession>
<comment type="caution">
    <text evidence="1">The sequence shown here is derived from an EMBL/GenBank/DDBJ whole genome shotgun (WGS) entry which is preliminary data.</text>
</comment>